<dbReference type="AlphaFoldDB" id="A0A382ELX4"/>
<evidence type="ECO:0000313" key="4">
    <source>
        <dbReference type="EMBL" id="SVB51710.1"/>
    </source>
</evidence>
<dbReference type="InterPro" id="IPR036249">
    <property type="entry name" value="Thioredoxin-like_sf"/>
</dbReference>
<dbReference type="GO" id="GO:0006749">
    <property type="term" value="P:glutathione metabolic process"/>
    <property type="evidence" value="ECO:0007669"/>
    <property type="project" value="TreeGrafter"/>
</dbReference>
<dbReference type="GO" id="GO:0004364">
    <property type="term" value="F:glutathione transferase activity"/>
    <property type="evidence" value="ECO:0007669"/>
    <property type="project" value="TreeGrafter"/>
</dbReference>
<dbReference type="CDD" id="cd03042">
    <property type="entry name" value="GST_N_Zeta"/>
    <property type="match status" value="1"/>
</dbReference>
<dbReference type="Gene3D" id="3.40.30.10">
    <property type="entry name" value="Glutaredoxin"/>
    <property type="match status" value="1"/>
</dbReference>
<dbReference type="Gene3D" id="1.20.1050.10">
    <property type="match status" value="1"/>
</dbReference>
<dbReference type="InterPro" id="IPR036282">
    <property type="entry name" value="Glutathione-S-Trfase_C_sf"/>
</dbReference>
<organism evidence="4">
    <name type="scientific">marine metagenome</name>
    <dbReference type="NCBI Taxonomy" id="408172"/>
    <lineage>
        <taxon>unclassified sequences</taxon>
        <taxon>metagenomes</taxon>
        <taxon>ecological metagenomes</taxon>
    </lineage>
</organism>
<dbReference type="PANTHER" id="PTHR42673">
    <property type="entry name" value="MALEYLACETOACETATE ISOMERASE"/>
    <property type="match status" value="1"/>
</dbReference>
<dbReference type="SUPFAM" id="SSF47616">
    <property type="entry name" value="GST C-terminal domain-like"/>
    <property type="match status" value="1"/>
</dbReference>
<dbReference type="EMBL" id="UINC01045219">
    <property type="protein sequence ID" value="SVB51710.1"/>
    <property type="molecule type" value="Genomic_DNA"/>
</dbReference>
<protein>
    <recommendedName>
        <fullName evidence="5">GST N-terminal domain-containing protein</fullName>
    </recommendedName>
</protein>
<dbReference type="GO" id="GO:0005737">
    <property type="term" value="C:cytoplasm"/>
    <property type="evidence" value="ECO:0007669"/>
    <property type="project" value="InterPro"/>
</dbReference>
<dbReference type="InterPro" id="IPR004045">
    <property type="entry name" value="Glutathione_S-Trfase_N"/>
</dbReference>
<accession>A0A382ELX4</accession>
<comment type="similarity">
    <text evidence="1">Belongs to the GST superfamily. Zeta family.</text>
</comment>
<dbReference type="InterPro" id="IPR040079">
    <property type="entry name" value="Glutathione_S-Trfase"/>
</dbReference>
<evidence type="ECO:0000259" key="2">
    <source>
        <dbReference type="PROSITE" id="PS50404"/>
    </source>
</evidence>
<proteinExistence type="inferred from homology"/>
<dbReference type="PROSITE" id="PS50405">
    <property type="entry name" value="GST_CTER"/>
    <property type="match status" value="1"/>
</dbReference>
<dbReference type="SFLD" id="SFLDS00019">
    <property type="entry name" value="Glutathione_Transferase_(cytos"/>
    <property type="match status" value="1"/>
</dbReference>
<evidence type="ECO:0008006" key="5">
    <source>
        <dbReference type="Google" id="ProtNLM"/>
    </source>
</evidence>
<dbReference type="InterPro" id="IPR005955">
    <property type="entry name" value="GST_Zeta"/>
</dbReference>
<dbReference type="NCBIfam" id="TIGR01262">
    <property type="entry name" value="maiA"/>
    <property type="match status" value="1"/>
</dbReference>
<dbReference type="SFLD" id="SFLDG00358">
    <property type="entry name" value="Main_(cytGST)"/>
    <property type="match status" value="1"/>
</dbReference>
<dbReference type="Pfam" id="PF13417">
    <property type="entry name" value="GST_N_3"/>
    <property type="match status" value="1"/>
</dbReference>
<dbReference type="InterPro" id="IPR010987">
    <property type="entry name" value="Glutathione-S-Trfase_C-like"/>
</dbReference>
<feature type="domain" description="GST C-terminal" evidence="3">
    <location>
        <begin position="85"/>
        <end position="161"/>
    </location>
</feature>
<evidence type="ECO:0000259" key="3">
    <source>
        <dbReference type="PROSITE" id="PS50405"/>
    </source>
</evidence>
<feature type="domain" description="GST N-terminal" evidence="2">
    <location>
        <begin position="1"/>
        <end position="80"/>
    </location>
</feature>
<sequence length="161" mass="18268">MILYGYWRSSAAYRVRIALNLKGLTVVDEFVHLQKLDQRDDAYLALNPQGLIPTLVDGNVHLSQSMAIIEYLDERHPEPALLPDDPTGRARVRQLAQVVACDIHPINNLKVLNYLTQELGVSDDDRLKWYRHWVHQSFHGLEGIVSTSPATSKFCHGNQPT</sequence>
<evidence type="ECO:0000256" key="1">
    <source>
        <dbReference type="ARBA" id="ARBA00010007"/>
    </source>
</evidence>
<name>A0A382ELX4_9ZZZZ</name>
<dbReference type="InterPro" id="IPR034333">
    <property type="entry name" value="GST_Zeta_N"/>
</dbReference>
<dbReference type="PANTHER" id="PTHR42673:SF21">
    <property type="entry name" value="GLUTATHIONE S-TRANSFERASE YFCF"/>
    <property type="match status" value="1"/>
</dbReference>
<dbReference type="SUPFAM" id="SSF52833">
    <property type="entry name" value="Thioredoxin-like"/>
    <property type="match status" value="1"/>
</dbReference>
<feature type="non-terminal residue" evidence="4">
    <location>
        <position position="161"/>
    </location>
</feature>
<dbReference type="PROSITE" id="PS50404">
    <property type="entry name" value="GST_NTER"/>
    <property type="match status" value="1"/>
</dbReference>
<dbReference type="GO" id="GO:0006559">
    <property type="term" value="P:L-phenylalanine catabolic process"/>
    <property type="evidence" value="ECO:0007669"/>
    <property type="project" value="TreeGrafter"/>
</dbReference>
<gene>
    <name evidence="4" type="ORF">METZ01_LOCUS204564</name>
</gene>
<dbReference type="GO" id="GO:0016034">
    <property type="term" value="F:maleylacetoacetate isomerase activity"/>
    <property type="evidence" value="ECO:0007669"/>
    <property type="project" value="TreeGrafter"/>
</dbReference>
<reference evidence="4" key="1">
    <citation type="submission" date="2018-05" db="EMBL/GenBank/DDBJ databases">
        <authorList>
            <person name="Lanie J.A."/>
            <person name="Ng W.-L."/>
            <person name="Kazmierczak K.M."/>
            <person name="Andrzejewski T.M."/>
            <person name="Davidsen T.M."/>
            <person name="Wayne K.J."/>
            <person name="Tettelin H."/>
            <person name="Glass J.I."/>
            <person name="Rusch D."/>
            <person name="Podicherti R."/>
            <person name="Tsui H.-C.T."/>
            <person name="Winkler M.E."/>
        </authorList>
    </citation>
    <scope>NUCLEOTIDE SEQUENCE</scope>
</reference>